<dbReference type="InterPro" id="IPR036188">
    <property type="entry name" value="FAD/NAD-bd_sf"/>
</dbReference>
<keyword evidence="8" id="KW-0732">Signal</keyword>
<dbReference type="OrthoDB" id="269227at2759"/>
<dbReference type="Gene3D" id="3.50.50.60">
    <property type="entry name" value="FAD/NAD(P)-binding domain"/>
    <property type="match status" value="1"/>
</dbReference>
<gene>
    <name evidence="11" type="ORF">BDZ94DRAFT_1302639</name>
</gene>
<evidence type="ECO:0000256" key="8">
    <source>
        <dbReference type="SAM" id="SignalP"/>
    </source>
</evidence>
<dbReference type="GO" id="GO:0050660">
    <property type="term" value="F:flavin adenine dinucleotide binding"/>
    <property type="evidence" value="ECO:0007669"/>
    <property type="project" value="InterPro"/>
</dbReference>
<comment type="caution">
    <text evidence="11">The sequence shown here is derived from an EMBL/GenBank/DDBJ whole genome shotgun (WGS) entry which is preliminary data.</text>
</comment>
<evidence type="ECO:0000256" key="5">
    <source>
        <dbReference type="ARBA" id="ARBA00023002"/>
    </source>
</evidence>
<dbReference type="AlphaFoldDB" id="A0A9P5XRD5"/>
<feature type="binding site" evidence="7">
    <location>
        <position position="135"/>
    </location>
    <ligand>
        <name>FAD</name>
        <dbReference type="ChEBI" id="CHEBI:57692"/>
    </ligand>
</feature>
<evidence type="ECO:0000256" key="7">
    <source>
        <dbReference type="PIRSR" id="PIRSR000137-2"/>
    </source>
</evidence>
<feature type="domain" description="Glucose-methanol-choline oxidoreductase N-terminal" evidence="9">
    <location>
        <begin position="53"/>
        <end position="376"/>
    </location>
</feature>
<dbReference type="SUPFAM" id="SSF51905">
    <property type="entry name" value="FAD/NAD(P)-binding domain"/>
    <property type="match status" value="1"/>
</dbReference>
<dbReference type="GO" id="GO:0016614">
    <property type="term" value="F:oxidoreductase activity, acting on CH-OH group of donors"/>
    <property type="evidence" value="ECO:0007669"/>
    <property type="project" value="InterPro"/>
</dbReference>
<evidence type="ECO:0000256" key="2">
    <source>
        <dbReference type="ARBA" id="ARBA00010790"/>
    </source>
</evidence>
<evidence type="ECO:0000313" key="12">
    <source>
        <dbReference type="Proteomes" id="UP000807353"/>
    </source>
</evidence>
<comment type="similarity">
    <text evidence="2">Belongs to the GMC oxidoreductase family.</text>
</comment>
<dbReference type="Proteomes" id="UP000807353">
    <property type="component" value="Unassembled WGS sequence"/>
</dbReference>
<dbReference type="InterPro" id="IPR000172">
    <property type="entry name" value="GMC_OxRdtase_N"/>
</dbReference>
<comment type="cofactor">
    <cofactor evidence="1 7">
        <name>FAD</name>
        <dbReference type="ChEBI" id="CHEBI:57692"/>
    </cofactor>
</comment>
<keyword evidence="5" id="KW-0560">Oxidoreductase</keyword>
<name>A0A9P5XRD5_9AGAR</name>
<evidence type="ECO:0000313" key="11">
    <source>
        <dbReference type="EMBL" id="KAF9456272.1"/>
    </source>
</evidence>
<evidence type="ECO:0000256" key="1">
    <source>
        <dbReference type="ARBA" id="ARBA00001974"/>
    </source>
</evidence>
<evidence type="ECO:0000259" key="9">
    <source>
        <dbReference type="Pfam" id="PF00732"/>
    </source>
</evidence>
<dbReference type="PANTHER" id="PTHR11552:SF218">
    <property type="entry name" value="GLUCOSE-METHANOL-CHOLINE OXIDOREDUCTASE N-TERMINAL DOMAIN-CONTAINING PROTEIN"/>
    <property type="match status" value="1"/>
</dbReference>
<dbReference type="SUPFAM" id="SSF54373">
    <property type="entry name" value="FAD-linked reductases, C-terminal domain"/>
    <property type="match status" value="1"/>
</dbReference>
<organism evidence="11 12">
    <name type="scientific">Collybia nuda</name>
    <dbReference type="NCBI Taxonomy" id="64659"/>
    <lineage>
        <taxon>Eukaryota</taxon>
        <taxon>Fungi</taxon>
        <taxon>Dikarya</taxon>
        <taxon>Basidiomycota</taxon>
        <taxon>Agaricomycotina</taxon>
        <taxon>Agaricomycetes</taxon>
        <taxon>Agaricomycetidae</taxon>
        <taxon>Agaricales</taxon>
        <taxon>Tricholomatineae</taxon>
        <taxon>Clitocybaceae</taxon>
        <taxon>Collybia</taxon>
    </lineage>
</organism>
<accession>A0A9P5XRD5</accession>
<feature type="domain" description="Glucose-methanol-choline oxidoreductase C-terminal" evidence="10">
    <location>
        <begin position="498"/>
        <end position="632"/>
    </location>
</feature>
<reference evidence="11" key="1">
    <citation type="submission" date="2020-11" db="EMBL/GenBank/DDBJ databases">
        <authorList>
            <consortium name="DOE Joint Genome Institute"/>
            <person name="Ahrendt S."/>
            <person name="Riley R."/>
            <person name="Andreopoulos W."/>
            <person name="Labutti K."/>
            <person name="Pangilinan J."/>
            <person name="Ruiz-Duenas F.J."/>
            <person name="Barrasa J.M."/>
            <person name="Sanchez-Garcia M."/>
            <person name="Camarero S."/>
            <person name="Miyauchi S."/>
            <person name="Serrano A."/>
            <person name="Linde D."/>
            <person name="Babiker R."/>
            <person name="Drula E."/>
            <person name="Ayuso-Fernandez I."/>
            <person name="Pacheco R."/>
            <person name="Padilla G."/>
            <person name="Ferreira P."/>
            <person name="Barriuso J."/>
            <person name="Kellner H."/>
            <person name="Castanera R."/>
            <person name="Alfaro M."/>
            <person name="Ramirez L."/>
            <person name="Pisabarro A.G."/>
            <person name="Kuo A."/>
            <person name="Tritt A."/>
            <person name="Lipzen A."/>
            <person name="He G."/>
            <person name="Yan M."/>
            <person name="Ng V."/>
            <person name="Cullen D."/>
            <person name="Martin F."/>
            <person name="Rosso M.-N."/>
            <person name="Henrissat B."/>
            <person name="Hibbett D."/>
            <person name="Martinez A.T."/>
            <person name="Grigoriev I.V."/>
        </authorList>
    </citation>
    <scope>NUCLEOTIDE SEQUENCE</scope>
    <source>
        <strain evidence="11">CBS 247.69</strain>
    </source>
</reference>
<evidence type="ECO:0000256" key="6">
    <source>
        <dbReference type="PIRSR" id="PIRSR000137-1"/>
    </source>
</evidence>
<proteinExistence type="inferred from homology"/>
<keyword evidence="4 7" id="KW-0274">FAD</keyword>
<dbReference type="PIRSF" id="PIRSF000137">
    <property type="entry name" value="Alcohol_oxidase"/>
    <property type="match status" value="1"/>
</dbReference>
<evidence type="ECO:0000259" key="10">
    <source>
        <dbReference type="Pfam" id="PF05199"/>
    </source>
</evidence>
<feature type="chain" id="PRO_5040482684" evidence="8">
    <location>
        <begin position="22"/>
        <end position="673"/>
    </location>
</feature>
<feature type="signal peptide" evidence="8">
    <location>
        <begin position="1"/>
        <end position="21"/>
    </location>
</feature>
<dbReference type="Pfam" id="PF00732">
    <property type="entry name" value="GMC_oxred_N"/>
    <property type="match status" value="1"/>
</dbReference>
<keyword evidence="12" id="KW-1185">Reference proteome</keyword>
<keyword evidence="3" id="KW-0285">Flavoprotein</keyword>
<feature type="active site" description="Proton acceptor" evidence="6">
    <location>
        <position position="623"/>
    </location>
</feature>
<feature type="binding site" evidence="7">
    <location>
        <position position="293"/>
    </location>
    <ligand>
        <name>FAD</name>
        <dbReference type="ChEBI" id="CHEBI:57692"/>
    </ligand>
</feature>
<evidence type="ECO:0000256" key="4">
    <source>
        <dbReference type="ARBA" id="ARBA00022827"/>
    </source>
</evidence>
<dbReference type="InterPro" id="IPR007867">
    <property type="entry name" value="GMC_OxRtase_C"/>
</dbReference>
<dbReference type="InterPro" id="IPR012132">
    <property type="entry name" value="GMC_OxRdtase"/>
</dbReference>
<dbReference type="Gene3D" id="3.30.560.10">
    <property type="entry name" value="Glucose Oxidase, domain 3"/>
    <property type="match status" value="1"/>
</dbReference>
<dbReference type="PANTHER" id="PTHR11552">
    <property type="entry name" value="GLUCOSE-METHANOL-CHOLINE GMC OXIDOREDUCTASE"/>
    <property type="match status" value="1"/>
</dbReference>
<evidence type="ECO:0000256" key="3">
    <source>
        <dbReference type="ARBA" id="ARBA00022630"/>
    </source>
</evidence>
<dbReference type="EMBL" id="MU150440">
    <property type="protein sequence ID" value="KAF9456272.1"/>
    <property type="molecule type" value="Genomic_DNA"/>
</dbReference>
<feature type="active site" description="Proton donor" evidence="6">
    <location>
        <position position="580"/>
    </location>
</feature>
<dbReference type="Gene3D" id="4.10.450.10">
    <property type="entry name" value="Glucose Oxidase, domain 2"/>
    <property type="match status" value="1"/>
</dbReference>
<dbReference type="InterPro" id="IPR027424">
    <property type="entry name" value="Glucose_Oxidase_domain_2"/>
</dbReference>
<protein>
    <submittedName>
        <fullName evidence="11">Mala s 12 allergen</fullName>
    </submittedName>
</protein>
<sequence>MRSLEFLVAFSVLSYSAVTSASHIHGAHHPHARRSPYLHARSYVTEETVAESYDFIIAGGGLAGLVLAARLSENPSTKVLVLEAGDSGDTVADRINSPGGAYYQSLLYTPYDWQYKTIPQPQAGNRAFDWPRGKVLGGSSAVNAMYLVRPSETEVNEWEGLMSGEDSEAAKPWGWDQFYESMKRSETFTPPLPDTETGGNGNLTWSASTHGTSGPMQVSYPAFVMSQVNDWIPSLESLGIPALQEPNGGTTLGALVGPSWINPSNWTRSYSKAAYLDPVINRENLAVLVNSTVTRIIFADASSGDLTATGVEFANSADGPRKVVNANREVILAGGVVGSPQILMLSGVGPRDVLEAAGVDVKVELPGVGQHLQDHLTAGVVWESTAETAGNINEAGSDFAKTPKFLSFINAATAWVNLTRLFESGDAAAAFQTSLSSGLSNFSADLVPSNSPEVVEGYKKINDVIVNKILNTDLAVVELLLATNSPGVVSVQAAIQHPLSQGRLYINTSSAFDPPIIDPQYFTHPADLIIMRQGVKLVRSLGQAPPLNGSLGREVAPGPTVVTDEQVEEWLINQASTQYHPIASCAMLPKSQGGVVNAKLQVYGLANVRVVDASIYPFEFASHVGASTYGLAEKASDIILIHNNIKNAAPSLHAMGTWTIPCIAFSLASVLIF</sequence>
<dbReference type="Pfam" id="PF05199">
    <property type="entry name" value="GMC_oxred_C"/>
    <property type="match status" value="1"/>
</dbReference>